<dbReference type="InterPro" id="IPR018083">
    <property type="entry name" value="Sterol_reductase_CS"/>
</dbReference>
<keyword evidence="11 18" id="KW-0443">Lipid metabolism</keyword>
<evidence type="ECO:0000256" key="2">
    <source>
        <dbReference type="ARBA" id="ARBA00005402"/>
    </source>
</evidence>
<dbReference type="InterPro" id="IPR001394">
    <property type="entry name" value="Peptidase_C19_UCH"/>
</dbReference>
<keyword evidence="12 18" id="KW-0472">Membrane</keyword>
<keyword evidence="7 18" id="KW-0752">Steroid biosynthesis</keyword>
<feature type="transmembrane region" description="Helical" evidence="18">
    <location>
        <begin position="965"/>
        <end position="983"/>
    </location>
</feature>
<dbReference type="InterPro" id="IPR018200">
    <property type="entry name" value="USP_CS"/>
</dbReference>
<dbReference type="InterPro" id="IPR038765">
    <property type="entry name" value="Papain-like_cys_pep_sf"/>
</dbReference>
<evidence type="ECO:0000256" key="16">
    <source>
        <dbReference type="ARBA" id="ARBA00038892"/>
    </source>
</evidence>
<evidence type="ECO:0000256" key="6">
    <source>
        <dbReference type="ARBA" id="ARBA00022857"/>
    </source>
</evidence>
<evidence type="ECO:0000256" key="18">
    <source>
        <dbReference type="RuleBase" id="RU369120"/>
    </source>
</evidence>
<comment type="pathway">
    <text evidence="15 18">Steroid metabolism; ergosterol biosynthesis.</text>
</comment>
<evidence type="ECO:0000256" key="13">
    <source>
        <dbReference type="ARBA" id="ARBA00023166"/>
    </source>
</evidence>
<keyword evidence="9 18" id="KW-0560">Oxidoreductase</keyword>
<keyword evidence="14 18" id="KW-0753">Steroid metabolism</keyword>
<feature type="region of interest" description="Disordered" evidence="19">
    <location>
        <begin position="682"/>
        <end position="748"/>
    </location>
</feature>
<keyword evidence="22" id="KW-1185">Reference proteome</keyword>
<feature type="compositionally biased region" description="Pro residues" evidence="19">
    <location>
        <begin position="58"/>
        <end position="71"/>
    </location>
</feature>
<dbReference type="PANTHER" id="PTHR21257">
    <property type="entry name" value="DELTA(14)-STEROL REDUCTASE"/>
    <property type="match status" value="1"/>
</dbReference>
<dbReference type="GO" id="GO:0016579">
    <property type="term" value="P:protein deubiquitination"/>
    <property type="evidence" value="ECO:0007669"/>
    <property type="project" value="InterPro"/>
</dbReference>
<keyword evidence="5" id="KW-0256">Endoplasmic reticulum</keyword>
<evidence type="ECO:0000313" key="22">
    <source>
        <dbReference type="Proteomes" id="UP000033140"/>
    </source>
</evidence>
<dbReference type="PROSITE" id="PS00972">
    <property type="entry name" value="USP_1"/>
    <property type="match status" value="1"/>
</dbReference>
<feature type="transmembrane region" description="Helical" evidence="18">
    <location>
        <begin position="989"/>
        <end position="1007"/>
    </location>
</feature>
<dbReference type="Gene3D" id="3.90.70.10">
    <property type="entry name" value="Cysteine proteinases"/>
    <property type="match status" value="1"/>
</dbReference>
<dbReference type="EMBL" id="BACD03000003">
    <property type="protein sequence ID" value="GAO46304.1"/>
    <property type="molecule type" value="Genomic_DNA"/>
</dbReference>
<evidence type="ECO:0000256" key="17">
    <source>
        <dbReference type="ARBA" id="ARBA00048918"/>
    </source>
</evidence>
<dbReference type="InterPro" id="IPR001171">
    <property type="entry name" value="ERG24_DHCR-like"/>
</dbReference>
<keyword evidence="4 18" id="KW-0812">Transmembrane</keyword>
<name>A0A0E9N900_SAICN</name>
<evidence type="ECO:0000256" key="7">
    <source>
        <dbReference type="ARBA" id="ARBA00022955"/>
    </source>
</evidence>
<evidence type="ECO:0000259" key="20">
    <source>
        <dbReference type="PROSITE" id="PS50235"/>
    </source>
</evidence>
<dbReference type="GO" id="GO:0004843">
    <property type="term" value="F:cysteine-type deubiquitinase activity"/>
    <property type="evidence" value="ECO:0007669"/>
    <property type="project" value="InterPro"/>
</dbReference>
<feature type="transmembrane region" description="Helical" evidence="18">
    <location>
        <begin position="775"/>
        <end position="796"/>
    </location>
</feature>
<comment type="similarity">
    <text evidence="2 18">Belongs to the ERG4/ERG24 family.</text>
</comment>
<feature type="domain" description="USP" evidence="20">
    <location>
        <begin position="216"/>
        <end position="611"/>
    </location>
</feature>
<dbReference type="InterPro" id="IPR028889">
    <property type="entry name" value="USP"/>
</dbReference>
<feature type="compositionally biased region" description="Polar residues" evidence="19">
    <location>
        <begin position="639"/>
        <end position="661"/>
    </location>
</feature>
<dbReference type="GO" id="GO:0005789">
    <property type="term" value="C:endoplasmic reticulum membrane"/>
    <property type="evidence" value="ECO:0007669"/>
    <property type="project" value="UniProtKB-SubCell"/>
</dbReference>
<keyword evidence="8 18" id="KW-1133">Transmembrane helix</keyword>
<evidence type="ECO:0000256" key="4">
    <source>
        <dbReference type="ARBA" id="ARBA00022692"/>
    </source>
</evidence>
<comment type="subcellular location">
    <subcellularLocation>
        <location evidence="1">Endoplasmic reticulum membrane</location>
        <topology evidence="1">Multi-pass membrane protein</topology>
    </subcellularLocation>
</comment>
<evidence type="ECO:0000256" key="15">
    <source>
        <dbReference type="ARBA" id="ARBA00029435"/>
    </source>
</evidence>
<dbReference type="Pfam" id="PF00443">
    <property type="entry name" value="UCH"/>
    <property type="match status" value="1"/>
</dbReference>
<evidence type="ECO:0000313" key="21">
    <source>
        <dbReference type="EMBL" id="GAO46304.1"/>
    </source>
</evidence>
<protein>
    <recommendedName>
        <fullName evidence="16 18">Delta(24(24(1)))-sterol reductase</fullName>
        <ecNumber evidence="16 18">1.3.1.71</ecNumber>
    </recommendedName>
    <alternativeName>
        <fullName evidence="18">C-24(28) sterol reductase</fullName>
    </alternativeName>
    <alternativeName>
        <fullName evidence="18">Sterol Delta(24(28))-reductase</fullName>
    </alternativeName>
</protein>
<evidence type="ECO:0000256" key="12">
    <source>
        <dbReference type="ARBA" id="ARBA00023136"/>
    </source>
</evidence>
<feature type="transmembrane region" description="Helical" evidence="18">
    <location>
        <begin position="874"/>
        <end position="895"/>
    </location>
</feature>
<dbReference type="Pfam" id="PF01222">
    <property type="entry name" value="ERG4_ERG24"/>
    <property type="match status" value="1"/>
</dbReference>
<dbReference type="SUPFAM" id="SSF54001">
    <property type="entry name" value="Cysteine proteinases"/>
    <property type="match status" value="1"/>
</dbReference>
<evidence type="ECO:0000256" key="10">
    <source>
        <dbReference type="ARBA" id="ARBA00023011"/>
    </source>
</evidence>
<dbReference type="STRING" id="698492.A0A0E9N900"/>
<dbReference type="Proteomes" id="UP000033140">
    <property type="component" value="Unassembled WGS sequence"/>
</dbReference>
<sequence length="1227" mass="138217">MQNTPYSTTTGIETGEHDPLILPDPKPELSPLSGKVPWYNTAPPFPRRRRRRARESPLAPPPPAEPIPGVKPPTAETAPIQPCHSRRSSYAKSETSRRTSIPAAIPALPKDTRKPTTPAKPASPTSTKPTEPSETPTPATTTPSSPAVAPTPPPKPKAWGAPKAWSELLKSPGGSLPSSTKVKAQSIPAKAANLGEALQQFQPQQKGTQAPKIQPRGLINTGNMCFMNAILQVLIYCPAFYNLLDSVGKQVAHRFASNTPLMDAMIIFLREFRVLDEIANATGQAGIQLKQEELEKFGEVLVPEYVYGAMRGNPRFDSMRRGHQEDAEEFLGFLLDGLHEEFISAMKSIPTTIERYVDDDDITHEAYVPFADGLGQEMRVEKVESEDGWLEVGKKQKTSVTRTQTVVETPITRIFGGKLRSVLKVPGQKASVTLEPYQPLQLDIQPSNIRSILDAMKHITEPESLDWINARGENLTATKQVFIETLPPVLILHLKRFIYDMTGGTQKSWKKVGYPLEFEVPPEVMSPGLRTEKTRYMLFGVVYHHGQSAQGGHYTVDVRTQEGTWLHVDDTNIVEVRPEDVAVNVNKAEEDGMNGFNRPERMAYILFFMRVYPTGPPPFSRVTPRQALHNIAIGTRTKTTTETSDGARISTTLKQRPSTGTDRLPRAVKEVLDISDIMVQTRSQVTTKTPRKAAATGLPTQTPSRSTRRMSTRQTRVESSPEPSDDEEVKPMLPLSNGRKANGSAKERDEIERAFAGVGGVPEDPKVDKSGHFEFGGSFGCASLMVIFPTLMYYLWICATFYGGKIEGPKTFETWEDFGYRMLNHVVKDAFPHAEAWAIYWVFMIVQAIFYVTLPGISTQGLPLPHEGNKRLPYFCNAVWSFYVTNAAVAALHYFDIFRLPTIIEQFGPIMSVAIISGFIITFITYFVTIALGKQHRMSGYFIYDLFMGAPLNPRIGILDLKMFVEVRIPWFVLYFMSVAVAVKQYETYGSVTPQVCFVVLCHYLYANACAKGEELIVPTWDMFYEKWGFMLIFWNLAGVPFTYVHCTLFLANHEPSEYKWSTGYNVFCFALLLTAYYVFDTCNSQKNRFRQQMHGTLKLRKTFPQLPWQTIKNPTYIKCKNGGTLLTSGWYRYARKIHYTADFFQSLSWALITGCASPLPYFYPLFFLTVLIHRCSRDIQRCSEKYGEDWEEYKRQCPYLFIPVSRPLTSGKHPNFVQQNVLSLDF</sequence>
<reference evidence="21 22" key="2">
    <citation type="journal article" date="2014" name="J. Gen. Appl. Microbiol.">
        <title>The early diverging ascomycetous budding yeast Saitoella complicata has three histone deacetylases belonging to the Clr6, Hos2, and Rpd3 lineages.</title>
        <authorList>
            <person name="Nishida H."/>
            <person name="Matsumoto T."/>
            <person name="Kondo S."/>
            <person name="Hamamoto M."/>
            <person name="Yoshikawa H."/>
        </authorList>
    </citation>
    <scope>NUCLEOTIDE SEQUENCE [LARGE SCALE GENOMIC DNA]</scope>
    <source>
        <strain evidence="21 22">NRRL Y-17804</strain>
    </source>
</reference>
<dbReference type="PROSITE" id="PS01018">
    <property type="entry name" value="STEROL_REDUCT_2"/>
    <property type="match status" value="1"/>
</dbReference>
<organism evidence="21 22">
    <name type="scientific">Saitoella complicata (strain BCRC 22490 / CBS 7301 / JCM 7358 / NBRC 10748 / NRRL Y-17804)</name>
    <dbReference type="NCBI Taxonomy" id="698492"/>
    <lineage>
        <taxon>Eukaryota</taxon>
        <taxon>Fungi</taxon>
        <taxon>Dikarya</taxon>
        <taxon>Ascomycota</taxon>
        <taxon>Taphrinomycotina</taxon>
        <taxon>Taphrinomycotina incertae sedis</taxon>
        <taxon>Saitoella</taxon>
    </lineage>
</organism>
<feature type="compositionally biased region" description="Low complexity" evidence="19">
    <location>
        <begin position="712"/>
        <end position="722"/>
    </location>
</feature>
<accession>A0A0E9N900</accession>
<dbReference type="EC" id="1.3.1.71" evidence="16 18"/>
<evidence type="ECO:0000256" key="1">
    <source>
        <dbReference type="ARBA" id="ARBA00004477"/>
    </source>
</evidence>
<dbReference type="GO" id="GO:0006696">
    <property type="term" value="P:ergosterol biosynthetic process"/>
    <property type="evidence" value="ECO:0007669"/>
    <property type="project" value="TreeGrafter"/>
</dbReference>
<feature type="compositionally biased region" description="Polar residues" evidence="19">
    <location>
        <begin position="1"/>
        <end position="12"/>
    </location>
</feature>
<dbReference type="PANTHER" id="PTHR21257:SF31">
    <property type="entry name" value="DELTA(24(24(1)))-STEROL REDUCTASE ERG4"/>
    <property type="match status" value="1"/>
</dbReference>
<dbReference type="GO" id="GO:0000246">
    <property type="term" value="F:Delta24(24-1) sterol reductase activity"/>
    <property type="evidence" value="ECO:0007669"/>
    <property type="project" value="UniProtKB-EC"/>
</dbReference>
<evidence type="ECO:0000256" key="3">
    <source>
        <dbReference type="ARBA" id="ARBA00022516"/>
    </source>
</evidence>
<keyword evidence="6" id="KW-0521">NADP</keyword>
<reference evidence="21 22" key="1">
    <citation type="journal article" date="2011" name="J. Gen. Appl. Microbiol.">
        <title>Draft genome sequencing of the enigmatic yeast Saitoella complicata.</title>
        <authorList>
            <person name="Nishida H."/>
            <person name="Hamamoto M."/>
            <person name="Sugiyama J."/>
        </authorList>
    </citation>
    <scope>NUCLEOTIDE SEQUENCE [LARGE SCALE GENOMIC DNA]</scope>
    <source>
        <strain evidence="21 22">NRRL Y-17804</strain>
    </source>
</reference>
<gene>
    <name evidence="21" type="ORF">G7K_0536-t1</name>
</gene>
<feature type="transmembrane region" description="Helical" evidence="18">
    <location>
        <begin position="1063"/>
        <end position="1080"/>
    </location>
</feature>
<dbReference type="PROSITE" id="PS01017">
    <property type="entry name" value="STEROL_REDUCT_1"/>
    <property type="match status" value="1"/>
</dbReference>
<feature type="transmembrane region" description="Helical" evidence="18">
    <location>
        <begin position="1028"/>
        <end position="1051"/>
    </location>
</feature>
<feature type="region of interest" description="Disordered" evidence="19">
    <location>
        <begin position="639"/>
        <end position="663"/>
    </location>
</feature>
<keyword evidence="3 18" id="KW-0444">Lipid biosynthesis</keyword>
<dbReference type="PROSITE" id="PS50235">
    <property type="entry name" value="USP_3"/>
    <property type="match status" value="1"/>
</dbReference>
<feature type="region of interest" description="Disordered" evidence="19">
    <location>
        <begin position="1"/>
        <end position="161"/>
    </location>
</feature>
<comment type="caution">
    <text evidence="21">The sequence shown here is derived from an EMBL/GenBank/DDBJ whole genome shotgun (WGS) entry which is preliminary data.</text>
</comment>
<evidence type="ECO:0000256" key="14">
    <source>
        <dbReference type="ARBA" id="ARBA00023221"/>
    </source>
</evidence>
<evidence type="ECO:0000256" key="5">
    <source>
        <dbReference type="ARBA" id="ARBA00022824"/>
    </source>
</evidence>
<evidence type="ECO:0000256" key="11">
    <source>
        <dbReference type="ARBA" id="ARBA00023098"/>
    </source>
</evidence>
<evidence type="ECO:0000256" key="9">
    <source>
        <dbReference type="ARBA" id="ARBA00023002"/>
    </source>
</evidence>
<dbReference type="FunFam" id="1.20.120.1630:FF:000003">
    <property type="entry name" value="C-24(28) sterol reductase"/>
    <property type="match status" value="1"/>
</dbReference>
<evidence type="ECO:0000256" key="8">
    <source>
        <dbReference type="ARBA" id="ARBA00022989"/>
    </source>
</evidence>
<proteinExistence type="inferred from homology"/>
<feature type="transmembrane region" description="Helical" evidence="18">
    <location>
        <begin position="837"/>
        <end position="854"/>
    </location>
</feature>
<dbReference type="Gene3D" id="1.20.120.1630">
    <property type="match status" value="1"/>
</dbReference>
<feature type="compositionally biased region" description="Low complexity" evidence="19">
    <location>
        <begin position="115"/>
        <end position="148"/>
    </location>
</feature>
<dbReference type="AlphaFoldDB" id="A0A0E9N900"/>
<keyword evidence="13 18" id="KW-1207">Sterol metabolism</keyword>
<dbReference type="PROSITE" id="PS00973">
    <property type="entry name" value="USP_2"/>
    <property type="match status" value="1"/>
</dbReference>
<keyword evidence="10 18" id="KW-0756">Sterol biosynthesis</keyword>
<feature type="transmembrane region" description="Helical" evidence="18">
    <location>
        <begin position="907"/>
        <end position="932"/>
    </location>
</feature>
<evidence type="ECO:0000256" key="19">
    <source>
        <dbReference type="SAM" id="MobiDB-lite"/>
    </source>
</evidence>
<comment type="catalytic activity">
    <reaction evidence="17">
        <text>ergosterol + NADP(+) = ergosta-5,7,22,24(28)-tetraen-3beta-ol + NADPH + H(+)</text>
        <dbReference type="Rhea" id="RHEA:18501"/>
        <dbReference type="ChEBI" id="CHEBI:15378"/>
        <dbReference type="ChEBI" id="CHEBI:16933"/>
        <dbReference type="ChEBI" id="CHEBI:18249"/>
        <dbReference type="ChEBI" id="CHEBI:57783"/>
        <dbReference type="ChEBI" id="CHEBI:58349"/>
        <dbReference type="EC" id="1.3.1.71"/>
    </reaction>
    <physiologicalReaction direction="right-to-left" evidence="17">
        <dbReference type="Rhea" id="RHEA:18503"/>
    </physiologicalReaction>
</comment>
<reference evidence="21 22" key="3">
    <citation type="journal article" date="2015" name="Genome Announc.">
        <title>Draft Genome Sequence of the Archiascomycetous Yeast Saitoella complicata.</title>
        <authorList>
            <person name="Yamauchi K."/>
            <person name="Kondo S."/>
            <person name="Hamamoto M."/>
            <person name="Takahashi Y."/>
            <person name="Ogura Y."/>
            <person name="Hayashi T."/>
            <person name="Nishida H."/>
        </authorList>
    </citation>
    <scope>NUCLEOTIDE SEQUENCE [LARGE SCALE GENOMIC DNA]</scope>
    <source>
        <strain evidence="21 22">NRRL Y-17804</strain>
    </source>
</reference>